<organism evidence="3 4">
    <name type="scientific">Paraphoma chrysanthemicola</name>
    <dbReference type="NCBI Taxonomy" id="798071"/>
    <lineage>
        <taxon>Eukaryota</taxon>
        <taxon>Fungi</taxon>
        <taxon>Dikarya</taxon>
        <taxon>Ascomycota</taxon>
        <taxon>Pezizomycotina</taxon>
        <taxon>Dothideomycetes</taxon>
        <taxon>Pleosporomycetidae</taxon>
        <taxon>Pleosporales</taxon>
        <taxon>Pleosporineae</taxon>
        <taxon>Phaeosphaeriaceae</taxon>
        <taxon>Paraphoma</taxon>
    </lineage>
</organism>
<evidence type="ECO:0000313" key="4">
    <source>
        <dbReference type="Proteomes" id="UP000813461"/>
    </source>
</evidence>
<feature type="region of interest" description="Disordered" evidence="1">
    <location>
        <begin position="94"/>
        <end position="124"/>
    </location>
</feature>
<dbReference type="SUPFAM" id="SSF55729">
    <property type="entry name" value="Acyl-CoA N-acyltransferases (Nat)"/>
    <property type="match status" value="1"/>
</dbReference>
<comment type="caution">
    <text evidence="3">The sequence shown here is derived from an EMBL/GenBank/DDBJ whole genome shotgun (WGS) entry which is preliminary data.</text>
</comment>
<dbReference type="Pfam" id="PF13302">
    <property type="entry name" value="Acetyltransf_3"/>
    <property type="match status" value="1"/>
</dbReference>
<sequence length="225" mass="24786">MPPLPSHIATPHLTLLRLTNTSFSPTNTHLQYFHENWSDPDATSWSLHGACHTLEESHAWMVECLVKRDNLFYAIFEKQEGGENELGMHVGSIGLRRQDGGPTLPPPPPLADPSTPTPNHLQKSEPKLDLRVIGYAFFKRAWGKGYATEAAAGLLAAYAASVADEKAKGEKVFYVEAGVDEGNPASEAVLRKVGFSKVGWKTETESVFLGGEWRTGGYWIYGQYV</sequence>
<dbReference type="Gene3D" id="3.40.630.30">
    <property type="match status" value="1"/>
</dbReference>
<evidence type="ECO:0000256" key="1">
    <source>
        <dbReference type="SAM" id="MobiDB-lite"/>
    </source>
</evidence>
<dbReference type="EMBL" id="JAGMVJ010000011">
    <property type="protein sequence ID" value="KAH7086142.1"/>
    <property type="molecule type" value="Genomic_DNA"/>
</dbReference>
<dbReference type="OrthoDB" id="630895at2759"/>
<dbReference type="AlphaFoldDB" id="A0A8K0VY87"/>
<dbReference type="InterPro" id="IPR016181">
    <property type="entry name" value="Acyl_CoA_acyltransferase"/>
</dbReference>
<protein>
    <submittedName>
        <fullName evidence="3">GNAT domain-containing protein</fullName>
    </submittedName>
</protein>
<dbReference type="PANTHER" id="PTHR43792">
    <property type="entry name" value="GNAT FAMILY, PUTATIVE (AFU_ORTHOLOGUE AFUA_3G00765)-RELATED-RELATED"/>
    <property type="match status" value="1"/>
</dbReference>
<dbReference type="Proteomes" id="UP000813461">
    <property type="component" value="Unassembled WGS sequence"/>
</dbReference>
<name>A0A8K0VY87_9PLEO</name>
<dbReference type="InterPro" id="IPR051531">
    <property type="entry name" value="N-acetyltransferase"/>
</dbReference>
<evidence type="ECO:0000313" key="3">
    <source>
        <dbReference type="EMBL" id="KAH7086142.1"/>
    </source>
</evidence>
<dbReference type="GO" id="GO:0016747">
    <property type="term" value="F:acyltransferase activity, transferring groups other than amino-acyl groups"/>
    <property type="evidence" value="ECO:0007669"/>
    <property type="project" value="InterPro"/>
</dbReference>
<dbReference type="InterPro" id="IPR000182">
    <property type="entry name" value="GNAT_dom"/>
</dbReference>
<proteinExistence type="predicted"/>
<dbReference type="PANTHER" id="PTHR43792:SF1">
    <property type="entry name" value="N-ACETYLTRANSFERASE DOMAIN-CONTAINING PROTEIN"/>
    <property type="match status" value="1"/>
</dbReference>
<gene>
    <name evidence="3" type="ORF">FB567DRAFT_63218</name>
</gene>
<evidence type="ECO:0000259" key="2">
    <source>
        <dbReference type="Pfam" id="PF13302"/>
    </source>
</evidence>
<keyword evidence="4" id="KW-1185">Reference proteome</keyword>
<accession>A0A8K0VY87</accession>
<feature type="domain" description="N-acetyltransferase" evidence="2">
    <location>
        <begin position="25"/>
        <end position="195"/>
    </location>
</feature>
<reference evidence="3" key="1">
    <citation type="journal article" date="2021" name="Nat. Commun.">
        <title>Genetic determinants of endophytism in the Arabidopsis root mycobiome.</title>
        <authorList>
            <person name="Mesny F."/>
            <person name="Miyauchi S."/>
            <person name="Thiergart T."/>
            <person name="Pickel B."/>
            <person name="Atanasova L."/>
            <person name="Karlsson M."/>
            <person name="Huettel B."/>
            <person name="Barry K.W."/>
            <person name="Haridas S."/>
            <person name="Chen C."/>
            <person name="Bauer D."/>
            <person name="Andreopoulos W."/>
            <person name="Pangilinan J."/>
            <person name="LaButti K."/>
            <person name="Riley R."/>
            <person name="Lipzen A."/>
            <person name="Clum A."/>
            <person name="Drula E."/>
            <person name="Henrissat B."/>
            <person name="Kohler A."/>
            <person name="Grigoriev I.V."/>
            <person name="Martin F.M."/>
            <person name="Hacquard S."/>
        </authorList>
    </citation>
    <scope>NUCLEOTIDE SEQUENCE</scope>
    <source>
        <strain evidence="3">MPI-SDFR-AT-0120</strain>
    </source>
</reference>